<evidence type="ECO:0000313" key="7">
    <source>
        <dbReference type="Proteomes" id="UP001519460"/>
    </source>
</evidence>
<keyword evidence="3 4" id="KW-0072">Autophagy</keyword>
<organism evidence="6 7">
    <name type="scientific">Batillaria attramentaria</name>
    <dbReference type="NCBI Taxonomy" id="370345"/>
    <lineage>
        <taxon>Eukaryota</taxon>
        <taxon>Metazoa</taxon>
        <taxon>Spiralia</taxon>
        <taxon>Lophotrochozoa</taxon>
        <taxon>Mollusca</taxon>
        <taxon>Gastropoda</taxon>
        <taxon>Caenogastropoda</taxon>
        <taxon>Sorbeoconcha</taxon>
        <taxon>Cerithioidea</taxon>
        <taxon>Batillariidae</taxon>
        <taxon>Batillaria</taxon>
    </lineage>
</organism>
<protein>
    <recommendedName>
        <fullName evidence="4">Ubiquitin-like protein ATG12</fullName>
    </recommendedName>
</protein>
<keyword evidence="1 4" id="KW-1017">Isopeptide bond</keyword>
<dbReference type="AlphaFoldDB" id="A0ABD0M8H0"/>
<gene>
    <name evidence="6" type="ORF">BaRGS_00001592</name>
</gene>
<evidence type="ECO:0000256" key="4">
    <source>
        <dbReference type="RuleBase" id="RU361201"/>
    </source>
</evidence>
<dbReference type="GO" id="GO:0006914">
    <property type="term" value="P:autophagy"/>
    <property type="evidence" value="ECO:0007669"/>
    <property type="project" value="UniProtKB-KW"/>
</dbReference>
<dbReference type="FunFam" id="3.10.20.90:FF:000150">
    <property type="entry name" value="Ubiquitin-like protein ATG12"/>
    <property type="match status" value="1"/>
</dbReference>
<dbReference type="Pfam" id="PF04110">
    <property type="entry name" value="APG12"/>
    <property type="match status" value="1"/>
</dbReference>
<comment type="caution">
    <text evidence="6">The sequence shown here is derived from an EMBL/GenBank/DDBJ whole genome shotgun (WGS) entry which is preliminary data.</text>
</comment>
<evidence type="ECO:0000256" key="1">
    <source>
        <dbReference type="ARBA" id="ARBA00022499"/>
    </source>
</evidence>
<comment type="subunit">
    <text evidence="4">Forms a conjugate with ATG5.</text>
</comment>
<keyword evidence="2 4" id="KW-0833">Ubl conjugation pathway</keyword>
<dbReference type="Proteomes" id="UP001519460">
    <property type="component" value="Unassembled WGS sequence"/>
</dbReference>
<name>A0ABD0M8H0_9CAEN</name>
<accession>A0ABD0M8H0</accession>
<evidence type="ECO:0000256" key="3">
    <source>
        <dbReference type="ARBA" id="ARBA00023006"/>
    </source>
</evidence>
<reference evidence="6 7" key="1">
    <citation type="journal article" date="2023" name="Sci. Data">
        <title>Genome assembly of the Korean intertidal mud-creeper Batillaria attramentaria.</title>
        <authorList>
            <person name="Patra A.K."/>
            <person name="Ho P.T."/>
            <person name="Jun S."/>
            <person name="Lee S.J."/>
            <person name="Kim Y."/>
            <person name="Won Y.J."/>
        </authorList>
    </citation>
    <scope>NUCLEOTIDE SEQUENCE [LARGE SCALE GENOMIC DNA]</scope>
    <source>
        <strain evidence="6">Wonlab-2016</strain>
    </source>
</reference>
<evidence type="ECO:0000256" key="5">
    <source>
        <dbReference type="SAM" id="MobiDB-lite"/>
    </source>
</evidence>
<comment type="function">
    <text evidence="4">Ubiquitin-like protein involved in autophagic vesicle formation.</text>
</comment>
<proteinExistence type="inferred from homology"/>
<evidence type="ECO:0000256" key="2">
    <source>
        <dbReference type="ARBA" id="ARBA00022786"/>
    </source>
</evidence>
<dbReference type="CDD" id="cd01612">
    <property type="entry name" value="Ubl_ATG12"/>
    <property type="match status" value="1"/>
</dbReference>
<dbReference type="InterPro" id="IPR007242">
    <property type="entry name" value="Atg12"/>
</dbReference>
<comment type="similarity">
    <text evidence="4">Belongs to the ATG12 family.</text>
</comment>
<evidence type="ECO:0000313" key="6">
    <source>
        <dbReference type="EMBL" id="KAK7507657.1"/>
    </source>
</evidence>
<sequence length="147" mass="15796">MSAEGGEGVKDGGEVEPETAGDAVPHTGTPDKESAPGPGTPEKESTTVAPEAAPASPKLSKVDVLLKPAGNAPILKKKRWTVDRHKKIGWISDFIRKFIRTETEDSVFVYVNQSFAPSPDTDIGTLFDCFGSDGKLVIYYCRTQAWG</sequence>
<keyword evidence="7" id="KW-1185">Reference proteome</keyword>
<dbReference type="InterPro" id="IPR029071">
    <property type="entry name" value="Ubiquitin-like_domsf"/>
</dbReference>
<feature type="region of interest" description="Disordered" evidence="5">
    <location>
        <begin position="1"/>
        <end position="60"/>
    </location>
</feature>
<dbReference type="SUPFAM" id="SSF54236">
    <property type="entry name" value="Ubiquitin-like"/>
    <property type="match status" value="1"/>
</dbReference>
<dbReference type="PANTHER" id="PTHR13385:SF0">
    <property type="entry name" value="UBIQUITIN-LIKE PROTEIN ATG12"/>
    <property type="match status" value="1"/>
</dbReference>
<dbReference type="EMBL" id="JACVVK020000004">
    <property type="protein sequence ID" value="KAK7507657.1"/>
    <property type="molecule type" value="Genomic_DNA"/>
</dbReference>
<dbReference type="Gene3D" id="3.10.20.90">
    <property type="entry name" value="Phosphatidylinositol 3-kinase Catalytic Subunit, Chain A, domain 1"/>
    <property type="match status" value="1"/>
</dbReference>
<dbReference type="PANTHER" id="PTHR13385">
    <property type="entry name" value="AUTOPHAGY PROTEIN 12"/>
    <property type="match status" value="1"/>
</dbReference>